<dbReference type="AlphaFoldDB" id="A0A1M5CH50"/>
<dbReference type="RefSeq" id="WP_073039263.1">
    <property type="nucleotide sequence ID" value="NZ_FQVB01000020.1"/>
</dbReference>
<accession>A0A1M5CH50</accession>
<dbReference type="InterPro" id="IPR003748">
    <property type="entry name" value="DUF169"/>
</dbReference>
<organism evidence="1 2">
    <name type="scientific">Desulfacinum infernum DSM 9756</name>
    <dbReference type="NCBI Taxonomy" id="1121391"/>
    <lineage>
        <taxon>Bacteria</taxon>
        <taxon>Pseudomonadati</taxon>
        <taxon>Thermodesulfobacteriota</taxon>
        <taxon>Syntrophobacteria</taxon>
        <taxon>Syntrophobacterales</taxon>
        <taxon>Syntrophobacteraceae</taxon>
        <taxon>Desulfacinum</taxon>
    </lineage>
</organism>
<sequence>MTDFQQAQARIMEAVRPRSFPLAVSFLAQNESFPEKTRRPGTHLKKRVAICQAITMARIYGWTVGVARDDVVCVPAMIAWGWSGAEDGASELQGLFATVGFAKDEETAADQVAAMGLPAAGEVAGILLSPLAKAQREPHAVVIYCNPAQAMRLVQALTSRTGGVVGGAFGGKVECVQTLYAAHRLDEPRVSIPGMGDRIFSMTQDDELAVALPARLLPDLLQGLDEAGRRIGARYPVTFYQNFEPLYPEPYGEIADRLGLFD</sequence>
<evidence type="ECO:0000313" key="1">
    <source>
        <dbReference type="EMBL" id="SHF54093.1"/>
    </source>
</evidence>
<proteinExistence type="predicted"/>
<reference evidence="2" key="1">
    <citation type="submission" date="2016-11" db="EMBL/GenBank/DDBJ databases">
        <authorList>
            <person name="Varghese N."/>
            <person name="Submissions S."/>
        </authorList>
    </citation>
    <scope>NUCLEOTIDE SEQUENCE [LARGE SCALE GENOMIC DNA]</scope>
    <source>
        <strain evidence="2">DSM 9756</strain>
    </source>
</reference>
<dbReference type="PANTHER" id="PTHR37954">
    <property type="entry name" value="BLL4979 PROTEIN"/>
    <property type="match status" value="1"/>
</dbReference>
<dbReference type="STRING" id="1121391.SAMN02745206_02204"/>
<dbReference type="OrthoDB" id="9777728at2"/>
<protein>
    <submittedName>
        <fullName evidence="1">Uncharacterized conserved protein, DUF169 family</fullName>
    </submittedName>
</protein>
<keyword evidence="2" id="KW-1185">Reference proteome</keyword>
<name>A0A1M5CH50_9BACT</name>
<dbReference type="Proteomes" id="UP000184076">
    <property type="component" value="Unassembled WGS sequence"/>
</dbReference>
<gene>
    <name evidence="1" type="ORF">SAMN02745206_02204</name>
</gene>
<dbReference type="EMBL" id="FQVB01000020">
    <property type="protein sequence ID" value="SHF54093.1"/>
    <property type="molecule type" value="Genomic_DNA"/>
</dbReference>
<evidence type="ECO:0000313" key="2">
    <source>
        <dbReference type="Proteomes" id="UP000184076"/>
    </source>
</evidence>
<dbReference type="PANTHER" id="PTHR37954:SF3">
    <property type="entry name" value="DUF169 DOMAIN-CONTAINING PROTEIN"/>
    <property type="match status" value="1"/>
</dbReference>
<dbReference type="Pfam" id="PF02596">
    <property type="entry name" value="DUF169"/>
    <property type="match status" value="1"/>
</dbReference>